<dbReference type="InterPro" id="IPR013656">
    <property type="entry name" value="PAS_4"/>
</dbReference>
<keyword evidence="3" id="KW-1185">Reference proteome</keyword>
<dbReference type="CDD" id="cd00130">
    <property type="entry name" value="PAS"/>
    <property type="match status" value="1"/>
</dbReference>
<dbReference type="Gene3D" id="3.30.450.20">
    <property type="entry name" value="PAS domain"/>
    <property type="match status" value="1"/>
</dbReference>
<proteinExistence type="predicted"/>
<name>A0A934SWA2_9BURK</name>
<evidence type="ECO:0000313" key="2">
    <source>
        <dbReference type="EMBL" id="MBK4733028.1"/>
    </source>
</evidence>
<dbReference type="InterPro" id="IPR000014">
    <property type="entry name" value="PAS"/>
</dbReference>
<reference evidence="2" key="1">
    <citation type="submission" date="2021-01" db="EMBL/GenBank/DDBJ databases">
        <title>Genome sequence of strain Noviherbaspirillum sp. DKR-6.</title>
        <authorList>
            <person name="Chaudhary D.K."/>
        </authorList>
    </citation>
    <scope>NUCLEOTIDE SEQUENCE</scope>
    <source>
        <strain evidence="2">DKR-6</strain>
    </source>
</reference>
<dbReference type="NCBIfam" id="TIGR00229">
    <property type="entry name" value="sensory_box"/>
    <property type="match status" value="1"/>
</dbReference>
<feature type="domain" description="PAS" evidence="1">
    <location>
        <begin position="1"/>
        <end position="53"/>
    </location>
</feature>
<protein>
    <submittedName>
        <fullName evidence="2">PAS domain-containing protein</fullName>
    </submittedName>
</protein>
<evidence type="ECO:0000259" key="1">
    <source>
        <dbReference type="PROSITE" id="PS50112"/>
    </source>
</evidence>
<comment type="caution">
    <text evidence="2">The sequence shown here is derived from an EMBL/GenBank/DDBJ whole genome shotgun (WGS) entry which is preliminary data.</text>
</comment>
<dbReference type="InterPro" id="IPR035965">
    <property type="entry name" value="PAS-like_dom_sf"/>
</dbReference>
<accession>A0A934SWA2</accession>
<organism evidence="2 3">
    <name type="scientific">Noviherbaspirillum pedocola</name>
    <dbReference type="NCBI Taxonomy" id="2801341"/>
    <lineage>
        <taxon>Bacteria</taxon>
        <taxon>Pseudomonadati</taxon>
        <taxon>Pseudomonadota</taxon>
        <taxon>Betaproteobacteria</taxon>
        <taxon>Burkholderiales</taxon>
        <taxon>Oxalobacteraceae</taxon>
        <taxon>Noviherbaspirillum</taxon>
    </lineage>
</organism>
<gene>
    <name evidence="2" type="ORF">JJB74_00155</name>
</gene>
<dbReference type="SUPFAM" id="SSF55785">
    <property type="entry name" value="PYP-like sensor domain (PAS domain)"/>
    <property type="match status" value="1"/>
</dbReference>
<dbReference type="AlphaFoldDB" id="A0A934SWA2"/>
<evidence type="ECO:0000313" key="3">
    <source>
        <dbReference type="Proteomes" id="UP000622890"/>
    </source>
</evidence>
<dbReference type="EMBL" id="JAEPBG010000001">
    <property type="protein sequence ID" value="MBK4733028.1"/>
    <property type="molecule type" value="Genomic_DNA"/>
</dbReference>
<dbReference type="Pfam" id="PF08448">
    <property type="entry name" value="PAS_4"/>
    <property type="match status" value="1"/>
</dbReference>
<sequence>MLWLLFNSLDVIALLGESERFVHLNEAAVEILGYQPQKLLGRHYADLLYPVEP</sequence>
<dbReference type="Proteomes" id="UP000622890">
    <property type="component" value="Unassembled WGS sequence"/>
</dbReference>
<dbReference type="PROSITE" id="PS50112">
    <property type="entry name" value="PAS"/>
    <property type="match status" value="1"/>
</dbReference>